<dbReference type="InterPro" id="IPR002034">
    <property type="entry name" value="AIPM/Hcit_synth_CS"/>
</dbReference>
<dbReference type="PROSITE" id="PS00815">
    <property type="entry name" value="AIPM_HOMOCIT_SYNTH_1"/>
    <property type="match status" value="1"/>
</dbReference>
<evidence type="ECO:0000259" key="11">
    <source>
        <dbReference type="PROSITE" id="PS50991"/>
    </source>
</evidence>
<dbReference type="eggNOG" id="COG0119">
    <property type="taxonomic scope" value="Bacteria"/>
</dbReference>
<feature type="binding site" evidence="10">
    <location>
        <position position="281"/>
    </location>
    <ligand>
        <name>Mg(2+)</name>
        <dbReference type="ChEBI" id="CHEBI:18420"/>
    </ligand>
</feature>
<gene>
    <name evidence="10" type="primary">leuA</name>
    <name evidence="12" type="ORF">HMPREF0762_01360</name>
</gene>
<dbReference type="Pfam" id="PF00682">
    <property type="entry name" value="HMGL-like"/>
    <property type="match status" value="1"/>
</dbReference>
<evidence type="ECO:0000256" key="4">
    <source>
        <dbReference type="ARBA" id="ARBA00012973"/>
    </source>
</evidence>
<comment type="subcellular location">
    <subcellularLocation>
        <location evidence="10">Cytoplasm</location>
    </subcellularLocation>
</comment>
<dbReference type="Gene3D" id="3.20.20.70">
    <property type="entry name" value="Aldolase class I"/>
    <property type="match status" value="1"/>
</dbReference>
<dbReference type="Pfam" id="PF08502">
    <property type="entry name" value="LeuA_dimer"/>
    <property type="match status" value="1"/>
</dbReference>
<comment type="caution">
    <text evidence="12">The sequence shown here is derived from an EMBL/GenBank/DDBJ whole genome shotgun (WGS) entry which is preliminary data.</text>
</comment>
<dbReference type="PROSITE" id="PS50991">
    <property type="entry name" value="PYR_CT"/>
    <property type="match status" value="1"/>
</dbReference>
<dbReference type="GO" id="GO:0005737">
    <property type="term" value="C:cytoplasm"/>
    <property type="evidence" value="ECO:0007669"/>
    <property type="project" value="UniProtKB-SubCell"/>
</dbReference>
<evidence type="ECO:0000256" key="9">
    <source>
        <dbReference type="ARBA" id="ARBA00023304"/>
    </source>
</evidence>
<evidence type="ECO:0000313" key="12">
    <source>
        <dbReference type="EMBL" id="EEZ60985.1"/>
    </source>
</evidence>
<evidence type="ECO:0000256" key="5">
    <source>
        <dbReference type="ARBA" id="ARBA00022430"/>
    </source>
</evidence>
<dbReference type="Proteomes" id="UP000006001">
    <property type="component" value="Unassembled WGS sequence"/>
</dbReference>
<sequence length="555" mass="62305">MPAHTKYMRGYFLPPEPCFDWVRKDSIERAPKWCSVDLRDGNQALITPMSLDEKLEFFKKLLEIGFKEIEIGFPAASETEYELCRTLIENDMIPEDVTIQVLTQAREHIIKRTFEALEGCTTPVIVHVYNSTSVAQREQIFRKDKDQIEKIATDGAKLLKMLTDEAGHENYRFEYSPESFTGTEPEYALEVCNAVLDVWQPTAERKAIINLPATVEMSSPHVYAQQVEYMHKHLAFREGVELSLHPHNDRGTGVACAELGVLAGADRVEGTLFGNGERTGNVDIIVLAMNMFSHGIDPELDFHDMPSIAEMYERVTRMTVNPRQPYSGQLVFAAFSGSHQDAIAKGLAWRAEHDPEHWTTPYLPIDPTDVGRRYETDVIRINSQSGKGGLGYILEQNFGYVLPKVMREELSYHTKDVSDHEHKELTPDEVNRIFHDEYVNRAAPIELMDFHFAHADNNKAFKAFITVKVDGIEQDAIGNGNGRLDAVTDALAKVGVKTHVETYSEHALEAGSDSRAAAYVGIAGDDGKTVWGCGEHHDIITASIKGLISAINRRK</sequence>
<dbReference type="EMBL" id="ACUX02000008">
    <property type="protein sequence ID" value="EEZ60985.1"/>
    <property type="molecule type" value="Genomic_DNA"/>
</dbReference>
<keyword evidence="5 10" id="KW-0432">Leucine biosynthesis</keyword>
<dbReference type="SUPFAM" id="SSF110921">
    <property type="entry name" value="2-isopropylmalate synthase LeuA, allosteric (dimerisation) domain"/>
    <property type="match status" value="1"/>
</dbReference>
<dbReference type="GO" id="GO:0000287">
    <property type="term" value="F:magnesium ion binding"/>
    <property type="evidence" value="ECO:0007669"/>
    <property type="project" value="UniProtKB-UniRule"/>
</dbReference>
<keyword evidence="10" id="KW-0460">Magnesium</keyword>
<dbReference type="NCBIfam" id="NF002991">
    <property type="entry name" value="PRK03739.1"/>
    <property type="match status" value="1"/>
</dbReference>
<evidence type="ECO:0000256" key="6">
    <source>
        <dbReference type="ARBA" id="ARBA00022605"/>
    </source>
</evidence>
<evidence type="ECO:0000256" key="8">
    <source>
        <dbReference type="ARBA" id="ARBA00022723"/>
    </source>
</evidence>
<dbReference type="PANTHER" id="PTHR46911">
    <property type="match status" value="1"/>
</dbReference>
<comment type="function">
    <text evidence="10">Catalyzes the condensation of the acetyl group of acetyl-CoA with 3-methyl-2-oxobutanoate (2-ketoisovalerate) to form 3-carboxy-3-hydroxy-4-methylpentanoate (2-isopropylmalate).</text>
</comment>
<proteinExistence type="inferred from homology"/>
<comment type="pathway">
    <text evidence="2 10">Amino-acid biosynthesis; L-leucine biosynthesis; L-leucine from 3-methyl-2-oxobutanoate: step 1/4.</text>
</comment>
<dbReference type="InterPro" id="IPR054692">
    <property type="entry name" value="LeuA-like_post-cat"/>
</dbReference>
<evidence type="ECO:0000256" key="3">
    <source>
        <dbReference type="ARBA" id="ARBA00009767"/>
    </source>
</evidence>
<feature type="region of interest" description="Regulatory domain" evidence="10">
    <location>
        <begin position="441"/>
        <end position="555"/>
    </location>
</feature>
<dbReference type="SUPFAM" id="SSF89000">
    <property type="entry name" value="post-HMGL domain-like"/>
    <property type="match status" value="1"/>
</dbReference>
<keyword evidence="13" id="KW-1185">Reference proteome</keyword>
<feature type="domain" description="Pyruvate carboxyltransferase" evidence="11">
    <location>
        <begin position="31"/>
        <end position="306"/>
    </location>
</feature>
<reference evidence="12" key="1">
    <citation type="submission" date="2009-10" db="EMBL/GenBank/DDBJ databases">
        <authorList>
            <person name="Weinstock G."/>
            <person name="Sodergren E."/>
            <person name="Clifton S."/>
            <person name="Fulton L."/>
            <person name="Fulton B."/>
            <person name="Courtney L."/>
            <person name="Fronick C."/>
            <person name="Harrison M."/>
            <person name="Strong C."/>
            <person name="Farmer C."/>
            <person name="Delahaunty K."/>
            <person name="Markovic C."/>
            <person name="Hall O."/>
            <person name="Minx P."/>
            <person name="Tomlinson C."/>
            <person name="Mitreva M."/>
            <person name="Nelson J."/>
            <person name="Hou S."/>
            <person name="Wollam A."/>
            <person name="Pepin K.H."/>
            <person name="Johnson M."/>
            <person name="Bhonagiri V."/>
            <person name="Nash W.E."/>
            <person name="Warren W."/>
            <person name="Chinwalla A."/>
            <person name="Mardis E.R."/>
            <person name="Wilson R.K."/>
        </authorList>
    </citation>
    <scope>NUCLEOTIDE SEQUENCE [LARGE SCALE GENOMIC DNA]</scope>
    <source>
        <strain evidence="12">ATCC 700122</strain>
    </source>
</reference>
<dbReference type="GO" id="GO:0003985">
    <property type="term" value="F:acetyl-CoA C-acetyltransferase activity"/>
    <property type="evidence" value="ECO:0007669"/>
    <property type="project" value="UniProtKB-UniRule"/>
</dbReference>
<evidence type="ECO:0000313" key="13">
    <source>
        <dbReference type="Proteomes" id="UP000006001"/>
    </source>
</evidence>
<dbReference type="EC" id="2.3.3.13" evidence="4 10"/>
<keyword evidence="6 10" id="KW-0028">Amino-acid biosynthesis</keyword>
<dbReference type="InterPro" id="IPR039371">
    <property type="entry name" value="LeuA_N_DRE-TIM"/>
</dbReference>
<dbReference type="CDD" id="cd07942">
    <property type="entry name" value="DRE_TIM_LeuA"/>
    <property type="match status" value="1"/>
</dbReference>
<keyword evidence="8 10" id="KW-0479">Metal-binding</keyword>
<dbReference type="HOGENOM" id="CLU_004588_3_0_11"/>
<dbReference type="InterPro" id="IPR000891">
    <property type="entry name" value="PYR_CT"/>
</dbReference>
<keyword evidence="7 10" id="KW-0808">Transferase</keyword>
<comment type="similarity">
    <text evidence="3 10">Belongs to the alpha-IPM synthase/homocitrate synthase family. LeuA type 2 subfamily.</text>
</comment>
<dbReference type="GO" id="GO:0009098">
    <property type="term" value="P:L-leucine biosynthetic process"/>
    <property type="evidence" value="ECO:0007669"/>
    <property type="project" value="UniProtKB-UniRule"/>
</dbReference>
<dbReference type="GeneID" id="85007858"/>
<organism evidence="12 13">
    <name type="scientific">Slackia exigua (strain ATCC 700122 / DSM 15923 / CIP 105133 / JCM 11022 / KCTC 5966 / S-7)</name>
    <dbReference type="NCBI Taxonomy" id="649764"/>
    <lineage>
        <taxon>Bacteria</taxon>
        <taxon>Bacillati</taxon>
        <taxon>Actinomycetota</taxon>
        <taxon>Coriobacteriia</taxon>
        <taxon>Eggerthellales</taxon>
        <taxon>Eggerthellaceae</taxon>
        <taxon>Slackia</taxon>
    </lineage>
</organism>
<comment type="subunit">
    <text evidence="10">Homodimer.</text>
</comment>
<feature type="binding site" evidence="10">
    <location>
        <position position="245"/>
    </location>
    <ligand>
        <name>Mg(2+)</name>
        <dbReference type="ChEBI" id="CHEBI:18420"/>
    </ligand>
</feature>
<evidence type="ECO:0000256" key="7">
    <source>
        <dbReference type="ARBA" id="ARBA00022679"/>
    </source>
</evidence>
<feature type="binding site" evidence="10">
    <location>
        <position position="247"/>
    </location>
    <ligand>
        <name>Mg(2+)</name>
        <dbReference type="ChEBI" id="CHEBI:18420"/>
    </ligand>
</feature>
<dbReference type="HAMAP" id="MF_00572">
    <property type="entry name" value="LeuA_type2"/>
    <property type="match status" value="1"/>
</dbReference>
<dbReference type="AlphaFoldDB" id="D0WHP2"/>
<feature type="binding site" evidence="10">
    <location>
        <position position="40"/>
    </location>
    <ligand>
        <name>Mg(2+)</name>
        <dbReference type="ChEBI" id="CHEBI:18420"/>
    </ligand>
</feature>
<dbReference type="RefSeq" id="WP_006362612.1">
    <property type="nucleotide sequence ID" value="NZ_GG700630.1"/>
</dbReference>
<dbReference type="GO" id="GO:0003852">
    <property type="term" value="F:2-isopropylmalate synthase activity"/>
    <property type="evidence" value="ECO:0007669"/>
    <property type="project" value="UniProtKB-UniRule"/>
</dbReference>
<dbReference type="InterPro" id="IPR013785">
    <property type="entry name" value="Aldolase_TIM"/>
</dbReference>
<evidence type="ECO:0000256" key="2">
    <source>
        <dbReference type="ARBA" id="ARBA00004689"/>
    </source>
</evidence>
<dbReference type="SUPFAM" id="SSF51569">
    <property type="entry name" value="Aldolase"/>
    <property type="match status" value="1"/>
</dbReference>
<protein>
    <recommendedName>
        <fullName evidence="4 10">2-isopropylmalate synthase</fullName>
        <ecNumber evidence="4 10">2.3.3.13</ecNumber>
    </recommendedName>
    <alternativeName>
        <fullName evidence="10">Alpha-IPM synthase</fullName>
    </alternativeName>
    <alternativeName>
        <fullName evidence="10">Alpha-isopropylmalate synthase</fullName>
    </alternativeName>
</protein>
<comment type="cofactor">
    <cofactor evidence="10">
        <name>Mg(2+)</name>
        <dbReference type="ChEBI" id="CHEBI:18420"/>
    </cofactor>
</comment>
<evidence type="ECO:0000256" key="10">
    <source>
        <dbReference type="HAMAP-Rule" id="MF_00572"/>
    </source>
</evidence>
<dbReference type="UniPathway" id="UPA00048">
    <property type="reaction ID" value="UER00070"/>
</dbReference>
<dbReference type="InterPro" id="IPR036230">
    <property type="entry name" value="LeuA_allosteric_dom_sf"/>
</dbReference>
<evidence type="ECO:0000256" key="1">
    <source>
        <dbReference type="ARBA" id="ARBA00000064"/>
    </source>
</evidence>
<dbReference type="PANTHER" id="PTHR46911:SF1">
    <property type="entry name" value="2-ISOPROPYLMALATE SYNTHASE"/>
    <property type="match status" value="1"/>
</dbReference>
<accession>D0WHP2</accession>
<dbReference type="InterPro" id="IPR013709">
    <property type="entry name" value="2-isopropylmalate_synth_dimer"/>
</dbReference>
<dbReference type="SMART" id="SM00917">
    <property type="entry name" value="LeuA_dimer"/>
    <property type="match status" value="1"/>
</dbReference>
<dbReference type="Pfam" id="PF22615">
    <property type="entry name" value="IPMS_D2"/>
    <property type="match status" value="1"/>
</dbReference>
<dbReference type="InterPro" id="IPR005668">
    <property type="entry name" value="IPM_Synthase"/>
</dbReference>
<dbReference type="STRING" id="649764.HMPREF0762_01360"/>
<name>D0WHP2_SLAES</name>
<dbReference type="Gene3D" id="3.30.160.270">
    <property type="match status" value="1"/>
</dbReference>
<dbReference type="PROSITE" id="PS00816">
    <property type="entry name" value="AIPM_HOMOCIT_SYNTH_2"/>
    <property type="match status" value="1"/>
</dbReference>
<keyword evidence="9 10" id="KW-0100">Branched-chain amino acid biosynthesis</keyword>
<comment type="catalytic activity">
    <reaction evidence="1 10">
        <text>3-methyl-2-oxobutanoate + acetyl-CoA + H2O = (2S)-2-isopropylmalate + CoA + H(+)</text>
        <dbReference type="Rhea" id="RHEA:21524"/>
        <dbReference type="ChEBI" id="CHEBI:1178"/>
        <dbReference type="ChEBI" id="CHEBI:11851"/>
        <dbReference type="ChEBI" id="CHEBI:15377"/>
        <dbReference type="ChEBI" id="CHEBI:15378"/>
        <dbReference type="ChEBI" id="CHEBI:57287"/>
        <dbReference type="ChEBI" id="CHEBI:57288"/>
        <dbReference type="EC" id="2.3.3.13"/>
    </reaction>
</comment>
<keyword evidence="10" id="KW-0963">Cytoplasm</keyword>